<dbReference type="RefSeq" id="XP_013437089.1">
    <property type="nucleotide sequence ID" value="XM_013581635.1"/>
</dbReference>
<sequence length="178" mass="19896">MAPTATTHCAVSHRNSAPDVCPERFFFVWAATASLESPRKPPFLTNSTGTFERSLGFGERNVLHSESELDTARTSQSDAKFIRGQLETVATEGSIWLKEDPESSEVVQLLAVEPQNYAKSRGSLLKTMKNFVKEPELVKLLLVSTIFLVSFLFTDAILKLAYFIIMLWVALRALQLLE</sequence>
<dbReference type="AlphaFoldDB" id="U6MWK5"/>
<evidence type="ECO:0000313" key="1">
    <source>
        <dbReference type="EMBL" id="CDJ68622.1"/>
    </source>
</evidence>
<reference evidence="1" key="2">
    <citation type="submission" date="2013-10" db="EMBL/GenBank/DDBJ databases">
        <authorList>
            <person name="Aslett M."/>
        </authorList>
    </citation>
    <scope>NUCLEOTIDE SEQUENCE [LARGE SCALE GENOMIC DNA]</scope>
    <source>
        <strain evidence="1">Houghton</strain>
    </source>
</reference>
<dbReference type="EMBL" id="HG725573">
    <property type="protein sequence ID" value="CDJ68622.1"/>
    <property type="molecule type" value="Genomic_DNA"/>
</dbReference>
<proteinExistence type="predicted"/>
<reference evidence="1" key="1">
    <citation type="submission" date="2013-10" db="EMBL/GenBank/DDBJ databases">
        <title>Genomic analysis of the causative agents of coccidiosis in chickens.</title>
        <authorList>
            <person name="Reid A.J."/>
            <person name="Blake D."/>
            <person name="Billington K."/>
            <person name="Browne H."/>
            <person name="Dunn M."/>
            <person name="Hung S."/>
            <person name="Kawahara F."/>
            <person name="Miranda-Saavedra D."/>
            <person name="Mourier T."/>
            <person name="Nagra H."/>
            <person name="Otto T.D."/>
            <person name="Rawlings N."/>
            <person name="Sanchez A."/>
            <person name="Sanders M."/>
            <person name="Subramaniam C."/>
            <person name="Tay Y."/>
            <person name="Dear P."/>
            <person name="Doerig C."/>
            <person name="Gruber A."/>
            <person name="Parkinson J."/>
            <person name="Shirley M."/>
            <person name="Wan K.L."/>
            <person name="Berriman M."/>
            <person name="Tomley F."/>
            <person name="Pain A."/>
        </authorList>
    </citation>
    <scope>NUCLEOTIDE SEQUENCE [LARGE SCALE GENOMIC DNA]</scope>
    <source>
        <strain evidence="1">Houghton</strain>
    </source>
</reference>
<organism evidence="1 2">
    <name type="scientific">Eimeria necatrix</name>
    <dbReference type="NCBI Taxonomy" id="51315"/>
    <lineage>
        <taxon>Eukaryota</taxon>
        <taxon>Sar</taxon>
        <taxon>Alveolata</taxon>
        <taxon>Apicomplexa</taxon>
        <taxon>Conoidasida</taxon>
        <taxon>Coccidia</taxon>
        <taxon>Eucoccidiorida</taxon>
        <taxon>Eimeriorina</taxon>
        <taxon>Eimeriidae</taxon>
        <taxon>Eimeria</taxon>
    </lineage>
</organism>
<gene>
    <name evidence="1" type="ORF">ENH_00056620</name>
</gene>
<dbReference type="Proteomes" id="UP000030754">
    <property type="component" value="Unassembled WGS sequence"/>
</dbReference>
<dbReference type="VEuPathDB" id="ToxoDB:ENH_00056620"/>
<keyword evidence="2" id="KW-1185">Reference proteome</keyword>
<accession>U6MWK5</accession>
<evidence type="ECO:0000313" key="2">
    <source>
        <dbReference type="Proteomes" id="UP000030754"/>
    </source>
</evidence>
<protein>
    <submittedName>
        <fullName evidence="1">Uncharacterized protein</fullName>
    </submittedName>
</protein>
<dbReference type="GeneID" id="25475805"/>
<name>U6MWK5_9EIME</name>